<feature type="region of interest" description="Disordered" evidence="1">
    <location>
        <begin position="81"/>
        <end position="170"/>
    </location>
</feature>
<comment type="caution">
    <text evidence="3">The sequence shown here is derived from an EMBL/GenBank/DDBJ whole genome shotgun (WGS) entry which is preliminary data.</text>
</comment>
<gene>
    <name evidence="3" type="ORF">HID58_034067</name>
</gene>
<evidence type="ECO:0000313" key="3">
    <source>
        <dbReference type="EMBL" id="KAH0910746.1"/>
    </source>
</evidence>
<keyword evidence="2" id="KW-0472">Membrane</keyword>
<feature type="transmembrane region" description="Helical" evidence="2">
    <location>
        <begin position="341"/>
        <end position="361"/>
    </location>
</feature>
<organism evidence="3 4">
    <name type="scientific">Brassica napus</name>
    <name type="common">Rape</name>
    <dbReference type="NCBI Taxonomy" id="3708"/>
    <lineage>
        <taxon>Eukaryota</taxon>
        <taxon>Viridiplantae</taxon>
        <taxon>Streptophyta</taxon>
        <taxon>Embryophyta</taxon>
        <taxon>Tracheophyta</taxon>
        <taxon>Spermatophyta</taxon>
        <taxon>Magnoliopsida</taxon>
        <taxon>eudicotyledons</taxon>
        <taxon>Gunneridae</taxon>
        <taxon>Pentapetalae</taxon>
        <taxon>rosids</taxon>
        <taxon>malvids</taxon>
        <taxon>Brassicales</taxon>
        <taxon>Brassicaceae</taxon>
        <taxon>Brassiceae</taxon>
        <taxon>Brassica</taxon>
    </lineage>
</organism>
<proteinExistence type="predicted"/>
<evidence type="ECO:0000256" key="1">
    <source>
        <dbReference type="SAM" id="MobiDB-lite"/>
    </source>
</evidence>
<name>A0ABQ8C2W3_BRANA</name>
<keyword evidence="2" id="KW-0812">Transmembrane</keyword>
<accession>A0ABQ8C2W3</accession>
<sequence>MDSHLELFRIHPCICCNEEKEQVSGYWCRVKEEEVTLPKINRKNRELDEVMNSFITGVVKSSITALALEMRETAHAAPASYPSHFATPASTGDAGATPASTGDAGATPASTHALASDSTRARAPTANPASTHTSAPATSHRRAPAPSCSGAPTLSHTCGPASSAKIRSQTKDPELSDVFGSLFDTLNVNLGTQEHLQKTMGNLTQESHVNGEAIRRTFCFHYANNFFPARDLQPPFLNDRDDQEVRCKDIDYELVFVLEDKFSKLSEWILKPKVLQIGSSKFDANFAYNGTNEWLRKYDIDIMMYLFREKPPCVGGSQTESSWPTANLEIARVAQEMKQKLKIAMVAMVVVGAIVGIWTSLTV</sequence>
<evidence type="ECO:0000256" key="2">
    <source>
        <dbReference type="SAM" id="Phobius"/>
    </source>
</evidence>
<keyword evidence="2" id="KW-1133">Transmembrane helix</keyword>
<feature type="compositionally biased region" description="Polar residues" evidence="1">
    <location>
        <begin position="127"/>
        <end position="137"/>
    </location>
</feature>
<evidence type="ECO:0000313" key="4">
    <source>
        <dbReference type="Proteomes" id="UP000824890"/>
    </source>
</evidence>
<dbReference type="Proteomes" id="UP000824890">
    <property type="component" value="Unassembled WGS sequence"/>
</dbReference>
<reference evidence="3 4" key="1">
    <citation type="submission" date="2021-05" db="EMBL/GenBank/DDBJ databases">
        <title>Genome Assembly of Synthetic Allotetraploid Brassica napus Reveals Homoeologous Exchanges between Subgenomes.</title>
        <authorList>
            <person name="Davis J.T."/>
        </authorList>
    </citation>
    <scope>NUCLEOTIDE SEQUENCE [LARGE SCALE GENOMIC DNA]</scope>
    <source>
        <strain evidence="4">cv. Da-Ae</strain>
        <tissue evidence="3">Seedling</tissue>
    </source>
</reference>
<protein>
    <submittedName>
        <fullName evidence="3">Uncharacterized protein</fullName>
    </submittedName>
</protein>
<dbReference type="EMBL" id="JAGKQM010000009">
    <property type="protein sequence ID" value="KAH0910746.1"/>
    <property type="molecule type" value="Genomic_DNA"/>
</dbReference>
<keyword evidence="4" id="KW-1185">Reference proteome</keyword>